<evidence type="ECO:0000256" key="4">
    <source>
        <dbReference type="SAM" id="SignalP"/>
    </source>
</evidence>
<feature type="region of interest" description="Disordered" evidence="3">
    <location>
        <begin position="186"/>
        <end position="230"/>
    </location>
</feature>
<keyword evidence="1 4" id="KW-0732">Signal</keyword>
<dbReference type="SMART" id="SM00560">
    <property type="entry name" value="LamGL"/>
    <property type="match status" value="1"/>
</dbReference>
<feature type="signal peptide" evidence="4">
    <location>
        <begin position="1"/>
        <end position="26"/>
    </location>
</feature>
<dbReference type="EMBL" id="PJND01000007">
    <property type="protein sequence ID" value="PKW29625.1"/>
    <property type="molecule type" value="Genomic_DNA"/>
</dbReference>
<dbReference type="Proteomes" id="UP000275027">
    <property type="component" value="Unassembled WGS sequence"/>
</dbReference>
<reference evidence="6 8" key="1">
    <citation type="submission" date="2017-12" db="EMBL/GenBank/DDBJ databases">
        <title>Genomic Encyclopedia of Type Strains, Phase III (KMG-III): the genomes of soil and plant-associated and newly described type strains.</title>
        <authorList>
            <person name="Whitman W."/>
        </authorList>
    </citation>
    <scope>NUCLEOTIDE SEQUENCE [LARGE SCALE GENOMIC DNA]</scope>
    <source>
        <strain evidence="6 8">IP-10</strain>
    </source>
</reference>
<gene>
    <name evidence="6" type="ORF">B0G92_1268</name>
    <name evidence="7" type="ORF">CLV50_0236</name>
</gene>
<dbReference type="Proteomes" id="UP000233767">
    <property type="component" value="Unassembled WGS sequence"/>
</dbReference>
<evidence type="ECO:0000313" key="7">
    <source>
        <dbReference type="EMBL" id="RLJ34874.1"/>
    </source>
</evidence>
<dbReference type="PANTHER" id="PTHR42535:SF2">
    <property type="entry name" value="CHROMOSOME UNDETERMINED SCAFFOLD_146, WHOLE GENOME SHOTGUN SEQUENCE"/>
    <property type="match status" value="1"/>
</dbReference>
<dbReference type="GO" id="GO:0004553">
    <property type="term" value="F:hydrolase activity, hydrolyzing O-glycosyl compounds"/>
    <property type="evidence" value="ECO:0007669"/>
    <property type="project" value="UniProtKB-ARBA"/>
</dbReference>
<evidence type="ECO:0000313" key="9">
    <source>
        <dbReference type="Proteomes" id="UP000275027"/>
    </source>
</evidence>
<evidence type="ECO:0000256" key="2">
    <source>
        <dbReference type="ARBA" id="ARBA00023157"/>
    </source>
</evidence>
<feature type="chain" id="PRO_5019810236" evidence="4">
    <location>
        <begin position="27"/>
        <end position="1547"/>
    </location>
</feature>
<name>A0A497V7L6_9FLAO</name>
<sequence>MKKTYLLGCKLALTLFLVLLTSVSYSQNQTYTSSGTFTVPVGVTSITVEAWGGGGKGGTRTSNGGAGGGGGGAYVRSVMTVTPGTTYTVTVGAGSTSTAAGGDSWFGSNTTLLAKGGESVANNTTGGGNGGAAAASIGDFKRSGGDGADGSSLITIYGGGGGSSAGNALAGTNGTTFNGGAAPAGGGNGGNGVNSSTTNGNGGSGTIPGGGGGGAKRTSGSTTRNGGNGASGQVVVSYTLPNGPGGITAALQLWLRADLVNGTSSVADNTNVSSWQTQAMGSNASVYTSGQEPKFKNNPTDNVNFNAVVDFDNVSTEASGSYNYGLAGQQYLVGNSGYYTQDQFIVVIPNVTVNNSFGSMDILCSDADTSTQENDGTGIGFGAYSQRFNNEVLSYAYGTSSGLGNGYGVAETSTTKTYTNVGIINTRNNAGATAQELFYNGVSVVNTTSTGTFTNLSNGKYWIGRSEGWKATLDGRVAEIITFSSRKNDATERIRIESYLAIKYGITMGVNGTSQNYANSDGTVIWNATSNAGFNWNIAGIGRDDLSKLNQKQSRSVNLATDVAIGLGEIAATNTQNATTFTTNKDYLVWGCNNGTFASSGTTTNVNLGGLTTSFTAGNRKWKIVETGTDVGQVVVSLPKSSLTSNFTKTATQEYVLIVSSTSAFGSNDIVDIIPLTDTGSNYEVWYDFDGTKFFSFGVSNQFDNKYRLDNQTGDFVLGEKNINLNSSFTVSGWVRHTSGGGTVLAKSGAYQFYINGSNKLVGNWNGGDRITSTTSVNNGKWHYVAVAFNSGTASLYIDGVLDATATGQPTPVSNTANFSIGAMWSNKSAISSVFSGDIDEIRIWNSALTAAQIRYIMNQEIEKNGTNTYGKVIPNTITKNDIASIPWNNLQAYYDLNTFYGTSIKDKSDNNRWARIKYLTVDKNIVATQTAPLPYVSATDGAWATTTTWTNGNVQELPNNVSIVNAGIPVDWNIVQTSHNVTSVGNKTLLGLNVSSNTLSAQNDTKIEVSHYLKVNGKIDLVGKSQLIQTLNSDLDPTSSGALERDQQGTSNKYNYNYWCSPVSTQNATTNNIGYTINGVLRDGTTSTPQTIMWTSGTDGAPGSPITLSSKWLYKFQSASNNYANWIYVGHTGGLLAAQGFTMKGSGAATPTQNYTFVGKPNNGRIQYSIGPNLLNLTGNPYPSALDATAFINDNLATTTGTLYFWDHFGGETHVLLSYLGGYAARNLIGGVVAMSQPELQDVGPGTKIPNRYIPVGQGFFVTSSNIGGDMVFNNNQRQFVKEDNASSNLMFRNQAGTIPNASHFEKNSEDLEEEQDDFIKIRLGYNSRNNYHRQVLLGFMNELASSEIEPGYDAIHIDNQVNDMYFIHNGTKLVIQGDGYFDVNNIYPVAVKADAAGNVKFMLDKVENLDENQGIYIFDNMTGIYHNIRNNAFEINLDAGLHDRRFSLRFSPRENLGIENPTLEQGVDIAFTSNNNTLHIKNKLLDTTVTSVTAYTILGQSLTTWNVENQTQQNIQVPISGLSAGAYIVKIITTDGELSKKIIVK</sequence>
<dbReference type="Pfam" id="PF26628">
    <property type="entry name" value="DUF8202"/>
    <property type="match status" value="1"/>
</dbReference>
<dbReference type="PANTHER" id="PTHR42535">
    <property type="entry name" value="OOKINETE PROTEIN, PUTATIVE-RELATED"/>
    <property type="match status" value="1"/>
</dbReference>
<evidence type="ECO:0000313" key="8">
    <source>
        <dbReference type="Proteomes" id="UP000233767"/>
    </source>
</evidence>
<organism evidence="7 9">
    <name type="scientific">Flavobacterium lindanitolerans</name>
    <dbReference type="NCBI Taxonomy" id="428988"/>
    <lineage>
        <taxon>Bacteria</taxon>
        <taxon>Pseudomonadati</taxon>
        <taxon>Bacteroidota</taxon>
        <taxon>Flavobacteriia</taxon>
        <taxon>Flavobacteriales</taxon>
        <taxon>Flavobacteriaceae</taxon>
        <taxon>Flavobacterium</taxon>
    </lineage>
</organism>
<accession>A0A497V7L6</accession>
<dbReference type="Gene3D" id="2.60.120.200">
    <property type="match status" value="1"/>
</dbReference>
<dbReference type="NCBIfam" id="TIGR04183">
    <property type="entry name" value="Por_Secre_tail"/>
    <property type="match status" value="1"/>
</dbReference>
<dbReference type="InterPro" id="IPR049304">
    <property type="entry name" value="Gly_rich_dom"/>
</dbReference>
<evidence type="ECO:0000259" key="5">
    <source>
        <dbReference type="SMART" id="SM00560"/>
    </source>
</evidence>
<feature type="compositionally biased region" description="Gly residues" evidence="3">
    <location>
        <begin position="200"/>
        <end position="215"/>
    </location>
</feature>
<dbReference type="InterPro" id="IPR006558">
    <property type="entry name" value="LamG-like"/>
</dbReference>
<keyword evidence="8" id="KW-1185">Reference proteome</keyword>
<feature type="domain" description="LamG-like jellyroll fold" evidence="5">
    <location>
        <begin position="727"/>
        <end position="852"/>
    </location>
</feature>
<comment type="caution">
    <text evidence="7">The sequence shown here is derived from an EMBL/GenBank/DDBJ whole genome shotgun (WGS) entry which is preliminary data.</text>
</comment>
<dbReference type="InterPro" id="IPR026444">
    <property type="entry name" value="Secre_tail"/>
</dbReference>
<dbReference type="InterPro" id="IPR058515">
    <property type="entry name" value="DUF8202"/>
</dbReference>
<protein>
    <submittedName>
        <fullName evidence="6 7">Secreted protein (Por secretion system target)</fullName>
    </submittedName>
</protein>
<reference evidence="7 9" key="2">
    <citation type="submission" date="2018-10" db="EMBL/GenBank/DDBJ databases">
        <title>Genomic Encyclopedia of Archaeal and Bacterial Type Strains, Phase II (KMG-II): from individual species to whole genera.</title>
        <authorList>
            <person name="Goeker M."/>
        </authorList>
    </citation>
    <scope>NUCLEOTIDE SEQUENCE [LARGE SCALE GENOMIC DNA]</scope>
    <source>
        <strain evidence="7 9">DSM 21886</strain>
    </source>
</reference>
<evidence type="ECO:0000256" key="3">
    <source>
        <dbReference type="SAM" id="MobiDB-lite"/>
    </source>
</evidence>
<dbReference type="SUPFAM" id="SSF49899">
    <property type="entry name" value="Concanavalin A-like lectins/glucanases"/>
    <property type="match status" value="1"/>
</dbReference>
<evidence type="ECO:0000256" key="1">
    <source>
        <dbReference type="ARBA" id="ARBA00022729"/>
    </source>
</evidence>
<dbReference type="InterPro" id="IPR013320">
    <property type="entry name" value="ConA-like_dom_sf"/>
</dbReference>
<evidence type="ECO:0000313" key="6">
    <source>
        <dbReference type="EMBL" id="PKW29625.1"/>
    </source>
</evidence>
<dbReference type="GO" id="GO:0005975">
    <property type="term" value="P:carbohydrate metabolic process"/>
    <property type="evidence" value="ECO:0007669"/>
    <property type="project" value="UniProtKB-ARBA"/>
</dbReference>
<feature type="compositionally biased region" description="Low complexity" evidence="3">
    <location>
        <begin position="216"/>
        <end position="225"/>
    </location>
</feature>
<proteinExistence type="predicted"/>
<keyword evidence="2" id="KW-1015">Disulfide bond</keyword>
<dbReference type="Pfam" id="PF21722">
    <property type="entry name" value="Gly_rich_2"/>
    <property type="match status" value="1"/>
</dbReference>
<dbReference type="Pfam" id="PF13385">
    <property type="entry name" value="Laminin_G_3"/>
    <property type="match status" value="1"/>
</dbReference>
<dbReference type="EMBL" id="RCCB01000010">
    <property type="protein sequence ID" value="RLJ34874.1"/>
    <property type="molecule type" value="Genomic_DNA"/>
</dbReference>
<dbReference type="RefSeq" id="WP_101471460.1">
    <property type="nucleotide sequence ID" value="NZ_PJND01000007.1"/>
</dbReference>